<evidence type="ECO:0000259" key="1">
    <source>
        <dbReference type="Pfam" id="PF00561"/>
    </source>
</evidence>
<dbReference type="InterPro" id="IPR050471">
    <property type="entry name" value="AB_hydrolase"/>
</dbReference>
<dbReference type="EMBL" id="QZKI01000143">
    <property type="protein sequence ID" value="RJP64078.1"/>
    <property type="molecule type" value="Genomic_DNA"/>
</dbReference>
<feature type="domain" description="AB hydrolase-1" evidence="1">
    <location>
        <begin position="21"/>
        <end position="247"/>
    </location>
</feature>
<dbReference type="SUPFAM" id="SSF53474">
    <property type="entry name" value="alpha/beta-Hydrolases"/>
    <property type="match status" value="1"/>
</dbReference>
<dbReference type="PRINTS" id="PR00111">
    <property type="entry name" value="ABHYDROLASE"/>
</dbReference>
<dbReference type="Gene3D" id="3.40.50.1820">
    <property type="entry name" value="alpha/beta hydrolase"/>
    <property type="match status" value="1"/>
</dbReference>
<keyword evidence="2" id="KW-0378">Hydrolase</keyword>
<name>A0A419EN08_9BACT</name>
<dbReference type="Proteomes" id="UP000285961">
    <property type="component" value="Unassembled WGS sequence"/>
</dbReference>
<dbReference type="PANTHER" id="PTHR43433">
    <property type="entry name" value="HYDROLASE, ALPHA/BETA FOLD FAMILY PROTEIN"/>
    <property type="match status" value="1"/>
</dbReference>
<evidence type="ECO:0000313" key="3">
    <source>
        <dbReference type="Proteomes" id="UP000285961"/>
    </source>
</evidence>
<dbReference type="AlphaFoldDB" id="A0A419EN08"/>
<organism evidence="2 3">
    <name type="scientific">Candidatus Abyssobacteria bacterium SURF_17</name>
    <dbReference type="NCBI Taxonomy" id="2093361"/>
    <lineage>
        <taxon>Bacteria</taxon>
        <taxon>Pseudomonadati</taxon>
        <taxon>Candidatus Hydrogenedentota</taxon>
        <taxon>Candidatus Abyssobacteria</taxon>
    </lineage>
</organism>
<evidence type="ECO:0000313" key="2">
    <source>
        <dbReference type="EMBL" id="RJP64078.1"/>
    </source>
</evidence>
<sequence>MPKVSVNGVNLYYEIHGSGEPIVLFMGLGGNIAIWDIELINALAERFKVIIFDNRGTGRSDMPDEEYSIELFADDSAALLDALGIESAYILGASMGGMTAQEFALKYPRKCRKLILCCTLAGGENSVPPTGEALAILMSVKDLSPEEGTRAMRPAAFTKRFIETNGDWLEEKLKREIAYPTPPHAFERHLQAAMTFDAYDRLPRISCPTLVMTGVEDILIPARNSEILAQRIPGAKLILFDNSAHGFMSERRDGVLAAIFQFIEEG</sequence>
<dbReference type="GO" id="GO:0016787">
    <property type="term" value="F:hydrolase activity"/>
    <property type="evidence" value="ECO:0007669"/>
    <property type="project" value="UniProtKB-KW"/>
</dbReference>
<comment type="caution">
    <text evidence="2">The sequence shown here is derived from an EMBL/GenBank/DDBJ whole genome shotgun (WGS) entry which is preliminary data.</text>
</comment>
<reference evidence="2 3" key="1">
    <citation type="journal article" date="2017" name="ISME J.">
        <title>Energy and carbon metabolisms in a deep terrestrial subsurface fluid microbial community.</title>
        <authorList>
            <person name="Momper L."/>
            <person name="Jungbluth S.P."/>
            <person name="Lee M.D."/>
            <person name="Amend J.P."/>
        </authorList>
    </citation>
    <scope>NUCLEOTIDE SEQUENCE [LARGE SCALE GENOMIC DNA]</scope>
    <source>
        <strain evidence="2">SURF_17</strain>
    </source>
</reference>
<accession>A0A419EN08</accession>
<gene>
    <name evidence="2" type="ORF">C4532_19845</name>
</gene>
<dbReference type="InterPro" id="IPR000073">
    <property type="entry name" value="AB_hydrolase_1"/>
</dbReference>
<protein>
    <submittedName>
        <fullName evidence="2">Alpha/beta hydrolase</fullName>
    </submittedName>
</protein>
<dbReference type="InterPro" id="IPR029058">
    <property type="entry name" value="AB_hydrolase_fold"/>
</dbReference>
<dbReference type="Pfam" id="PF00561">
    <property type="entry name" value="Abhydrolase_1"/>
    <property type="match status" value="1"/>
</dbReference>
<proteinExistence type="predicted"/>
<dbReference type="PANTHER" id="PTHR43433:SF5">
    <property type="entry name" value="AB HYDROLASE-1 DOMAIN-CONTAINING PROTEIN"/>
    <property type="match status" value="1"/>
</dbReference>